<evidence type="ECO:0000256" key="2">
    <source>
        <dbReference type="ARBA" id="ARBA00004651"/>
    </source>
</evidence>
<evidence type="ECO:0000256" key="6">
    <source>
        <dbReference type="ARBA" id="ARBA00012487"/>
    </source>
</evidence>
<sequence>MLEKIKGFIMQDSARVWSALAMIAVLVVVFSINDKIVTWAFMGVLYLVAMYEGARLYGIGVSLWSALLAVAVWVGVFFSLTPLLSGVVGACIAALFVVLDSSFIDGGDGFNSDGFKNLLLFIYPSLPFIAIFALYEYDMWYVVWLIVVVAIADIFAYYGGKKLGKTPLCAASPKKTIEGALCGICGAIIAGGIAGIGIFGNFYISAVASLVIAVISIIGDLFESSLKRRAGLKDSGSILPGHGGILDRIDAIMFAAPTMLLILSVLSMYRA</sequence>
<dbReference type="GO" id="GO:0005886">
    <property type="term" value="C:plasma membrane"/>
    <property type="evidence" value="ECO:0007669"/>
    <property type="project" value="UniProtKB-SubCell"/>
</dbReference>
<comment type="pathway">
    <text evidence="3 18">Phospholipid metabolism; CDP-diacylglycerol biosynthesis; CDP-diacylglycerol from sn-glycerol 3-phosphate: step 3/3.</text>
</comment>
<dbReference type="AlphaFoldDB" id="A0A347VUN0"/>
<keyword evidence="8" id="KW-1003">Cell membrane</keyword>
<dbReference type="Pfam" id="PF01148">
    <property type="entry name" value="CTP_transf_1"/>
    <property type="match status" value="1"/>
</dbReference>
<dbReference type="Proteomes" id="UP000477070">
    <property type="component" value="Unassembled WGS sequence"/>
</dbReference>
<evidence type="ECO:0000256" key="17">
    <source>
        <dbReference type="ARBA" id="ARBA00023264"/>
    </source>
</evidence>
<reference evidence="21 22" key="1">
    <citation type="journal article" date="2014" name="Genome Announc.">
        <title>Draft genome sequences of eight enterohepatic helicobacter species isolated from both laboratory and wild rodents.</title>
        <authorList>
            <person name="Sheh A."/>
            <person name="Shen Z."/>
            <person name="Fox J.G."/>
        </authorList>
    </citation>
    <scope>NUCLEOTIDE SEQUENCE [LARGE SCALE GENOMIC DNA]</scope>
    <source>
        <strain evidence="21 22">MIT 97-6194</strain>
    </source>
</reference>
<feature type="transmembrane region" description="Helical" evidence="19">
    <location>
        <begin position="251"/>
        <end position="269"/>
    </location>
</feature>
<evidence type="ECO:0000256" key="1">
    <source>
        <dbReference type="ARBA" id="ARBA00001698"/>
    </source>
</evidence>
<dbReference type="GO" id="GO:0016024">
    <property type="term" value="P:CDP-diacylglycerol biosynthetic process"/>
    <property type="evidence" value="ECO:0007669"/>
    <property type="project" value="UniProtKB-UniPathway"/>
</dbReference>
<keyword evidence="10 18" id="KW-0808">Transferase</keyword>
<evidence type="ECO:0000256" key="18">
    <source>
        <dbReference type="RuleBase" id="RU003938"/>
    </source>
</evidence>
<gene>
    <name evidence="20" type="ORF">DCO61_02440</name>
    <name evidence="21" type="ORF">LS64_008355</name>
</gene>
<evidence type="ECO:0000313" key="23">
    <source>
        <dbReference type="Proteomes" id="UP000477070"/>
    </source>
</evidence>
<comment type="subcellular location">
    <subcellularLocation>
        <location evidence="2">Cell membrane</location>
        <topology evidence="2">Multi-pass membrane protein</topology>
    </subcellularLocation>
</comment>
<proteinExistence type="inferred from homology"/>
<evidence type="ECO:0000256" key="4">
    <source>
        <dbReference type="ARBA" id="ARBA00005189"/>
    </source>
</evidence>
<feature type="transmembrane region" description="Helical" evidence="19">
    <location>
        <begin position="36"/>
        <end position="54"/>
    </location>
</feature>
<feature type="transmembrane region" description="Helical" evidence="19">
    <location>
        <begin position="118"/>
        <end position="135"/>
    </location>
</feature>
<reference evidence="21 22" key="2">
    <citation type="journal article" date="2016" name="Infect. Immun.">
        <title>Helicobacter saguini, a Novel Helicobacter Isolated from Cotton-Top Tamarins with Ulcerative Colitis, Has Proinflammatory Properties and Induces Typhlocolitis and Dysplasia in Gnotobiotic IL-10-/- Mice.</title>
        <authorList>
            <person name="Shen Z."/>
            <person name="Mannion A."/>
            <person name="Whary M.T."/>
            <person name="Muthupalani S."/>
            <person name="Sheh A."/>
            <person name="Feng Y."/>
            <person name="Gong G."/>
            <person name="Vandamme P."/>
            <person name="Holcombe H.R."/>
            <person name="Paster B.J."/>
            <person name="Fox J.G."/>
        </authorList>
    </citation>
    <scope>NUCLEOTIDE SEQUENCE [LARGE SCALE GENOMIC DNA]</scope>
    <source>
        <strain evidence="21 22">MIT 97-6194</strain>
    </source>
</reference>
<feature type="transmembrane region" description="Helical" evidence="19">
    <location>
        <begin position="12"/>
        <end position="30"/>
    </location>
</feature>
<comment type="pathway">
    <text evidence="4">Lipid metabolism.</text>
</comment>
<keyword evidence="15 19" id="KW-0472">Membrane</keyword>
<dbReference type="RefSeq" id="WP_118949088.1">
    <property type="nucleotide sequence ID" value="NZ_JRMP02000013.1"/>
</dbReference>
<evidence type="ECO:0000256" key="14">
    <source>
        <dbReference type="ARBA" id="ARBA00023098"/>
    </source>
</evidence>
<dbReference type="UniPathway" id="UPA00557">
    <property type="reaction ID" value="UER00614"/>
</dbReference>
<dbReference type="EMBL" id="JRMP02000013">
    <property type="protein sequence ID" value="TLD93631.1"/>
    <property type="molecule type" value="Genomic_DNA"/>
</dbReference>
<keyword evidence="16" id="KW-0594">Phospholipid biosynthesis</keyword>
<evidence type="ECO:0000256" key="7">
    <source>
        <dbReference type="ARBA" id="ARBA00019373"/>
    </source>
</evidence>
<comment type="similarity">
    <text evidence="5 18">Belongs to the CDS family.</text>
</comment>
<evidence type="ECO:0000256" key="13">
    <source>
        <dbReference type="ARBA" id="ARBA00022989"/>
    </source>
</evidence>
<evidence type="ECO:0000256" key="11">
    <source>
        <dbReference type="ARBA" id="ARBA00022692"/>
    </source>
</evidence>
<dbReference type="PROSITE" id="PS01315">
    <property type="entry name" value="CDS"/>
    <property type="match status" value="1"/>
</dbReference>
<feature type="transmembrane region" description="Helical" evidence="19">
    <location>
        <begin position="179"/>
        <end position="196"/>
    </location>
</feature>
<dbReference type="Proteomes" id="UP000029714">
    <property type="component" value="Unassembled WGS sequence"/>
</dbReference>
<comment type="caution">
    <text evidence="21">The sequence shown here is derived from an EMBL/GenBank/DDBJ whole genome shotgun (WGS) entry which is preliminary data.</text>
</comment>
<keyword evidence="22" id="KW-1185">Reference proteome</keyword>
<evidence type="ECO:0000313" key="20">
    <source>
        <dbReference type="EMBL" id="MWV68912.1"/>
    </source>
</evidence>
<feature type="transmembrane region" description="Helical" evidence="19">
    <location>
        <begin position="202"/>
        <end position="222"/>
    </location>
</feature>
<evidence type="ECO:0000313" key="22">
    <source>
        <dbReference type="Proteomes" id="UP000029714"/>
    </source>
</evidence>
<evidence type="ECO:0000256" key="15">
    <source>
        <dbReference type="ARBA" id="ARBA00023136"/>
    </source>
</evidence>
<keyword evidence="17" id="KW-1208">Phospholipid metabolism</keyword>
<evidence type="ECO:0000256" key="19">
    <source>
        <dbReference type="SAM" id="Phobius"/>
    </source>
</evidence>
<evidence type="ECO:0000256" key="16">
    <source>
        <dbReference type="ARBA" id="ARBA00023209"/>
    </source>
</evidence>
<evidence type="ECO:0000256" key="10">
    <source>
        <dbReference type="ARBA" id="ARBA00022679"/>
    </source>
</evidence>
<name>A0A347VUN0_9HELI</name>
<organism evidence="21 22">
    <name type="scientific">Helicobacter saguini</name>
    <dbReference type="NCBI Taxonomy" id="1548018"/>
    <lineage>
        <taxon>Bacteria</taxon>
        <taxon>Pseudomonadati</taxon>
        <taxon>Campylobacterota</taxon>
        <taxon>Epsilonproteobacteria</taxon>
        <taxon>Campylobacterales</taxon>
        <taxon>Helicobacteraceae</taxon>
        <taxon>Helicobacter</taxon>
    </lineage>
</organism>
<keyword evidence="12 18" id="KW-0548">Nucleotidyltransferase</keyword>
<evidence type="ECO:0000256" key="8">
    <source>
        <dbReference type="ARBA" id="ARBA00022475"/>
    </source>
</evidence>
<keyword evidence="14" id="KW-0443">Lipid metabolism</keyword>
<keyword evidence="9" id="KW-0444">Lipid biosynthesis</keyword>
<dbReference type="OrthoDB" id="9799199at2"/>
<comment type="catalytic activity">
    <reaction evidence="1 18">
        <text>a 1,2-diacyl-sn-glycero-3-phosphate + CTP + H(+) = a CDP-1,2-diacyl-sn-glycerol + diphosphate</text>
        <dbReference type="Rhea" id="RHEA:16229"/>
        <dbReference type="ChEBI" id="CHEBI:15378"/>
        <dbReference type="ChEBI" id="CHEBI:33019"/>
        <dbReference type="ChEBI" id="CHEBI:37563"/>
        <dbReference type="ChEBI" id="CHEBI:58332"/>
        <dbReference type="ChEBI" id="CHEBI:58608"/>
        <dbReference type="EC" id="2.7.7.41"/>
    </reaction>
</comment>
<evidence type="ECO:0000256" key="9">
    <source>
        <dbReference type="ARBA" id="ARBA00022516"/>
    </source>
</evidence>
<accession>A0A347VUN0</accession>
<evidence type="ECO:0000256" key="5">
    <source>
        <dbReference type="ARBA" id="ARBA00010185"/>
    </source>
</evidence>
<dbReference type="PANTHER" id="PTHR46382">
    <property type="entry name" value="PHOSPHATIDATE CYTIDYLYLTRANSFERASE"/>
    <property type="match status" value="1"/>
</dbReference>
<dbReference type="InterPro" id="IPR000374">
    <property type="entry name" value="PC_trans"/>
</dbReference>
<keyword evidence="13 19" id="KW-1133">Transmembrane helix</keyword>
<protein>
    <recommendedName>
        <fullName evidence="7 18">Phosphatidate cytidylyltransferase</fullName>
        <ecNumber evidence="6 18">2.7.7.41</ecNumber>
    </recommendedName>
</protein>
<dbReference type="PANTHER" id="PTHR46382:SF1">
    <property type="entry name" value="PHOSPHATIDATE CYTIDYLYLTRANSFERASE"/>
    <property type="match status" value="1"/>
</dbReference>
<feature type="transmembrane region" description="Helical" evidence="19">
    <location>
        <begin position="141"/>
        <end position="158"/>
    </location>
</feature>
<reference evidence="20 23" key="4">
    <citation type="submission" date="2019-12" db="EMBL/GenBank/DDBJ databases">
        <title>Multi-Generational Helicobacter saguini Isolates.</title>
        <authorList>
            <person name="Mannion A."/>
            <person name="Shen Z."/>
            <person name="Fox J.G."/>
        </authorList>
    </citation>
    <scope>NUCLEOTIDE SEQUENCE [LARGE SCALE GENOMIC DNA]</scope>
    <source>
        <strain evidence="20">16-048</strain>
        <strain evidence="23">16-048 (F4)</strain>
    </source>
</reference>
<keyword evidence="11 18" id="KW-0812">Transmembrane</keyword>
<evidence type="ECO:0000256" key="12">
    <source>
        <dbReference type="ARBA" id="ARBA00022695"/>
    </source>
</evidence>
<evidence type="ECO:0000256" key="3">
    <source>
        <dbReference type="ARBA" id="ARBA00005119"/>
    </source>
</evidence>
<dbReference type="GO" id="GO:0004605">
    <property type="term" value="F:phosphatidate cytidylyltransferase activity"/>
    <property type="evidence" value="ECO:0007669"/>
    <property type="project" value="UniProtKB-EC"/>
</dbReference>
<dbReference type="EMBL" id="QBIU01000001">
    <property type="protein sequence ID" value="MWV68912.1"/>
    <property type="molecule type" value="Genomic_DNA"/>
</dbReference>
<reference evidence="21" key="3">
    <citation type="submission" date="2018-04" db="EMBL/GenBank/DDBJ databases">
        <authorList>
            <person name="Sheh A."/>
            <person name="Shen Z."/>
            <person name="Mannion A.J."/>
            <person name="Fox J.G."/>
        </authorList>
    </citation>
    <scope>NUCLEOTIDE SEQUENCE</scope>
    <source>
        <strain evidence="21">MIT 97-6194</strain>
    </source>
</reference>
<dbReference type="EC" id="2.7.7.41" evidence="6 18"/>
<evidence type="ECO:0000313" key="21">
    <source>
        <dbReference type="EMBL" id="TLD93631.1"/>
    </source>
</evidence>
<feature type="transmembrane region" description="Helical" evidence="19">
    <location>
        <begin position="61"/>
        <end position="80"/>
    </location>
</feature>